<evidence type="ECO:0000256" key="3">
    <source>
        <dbReference type="ARBA" id="ARBA00022643"/>
    </source>
</evidence>
<dbReference type="Pfam" id="PF03060">
    <property type="entry name" value="NMO"/>
    <property type="match status" value="1"/>
</dbReference>
<gene>
    <name evidence="6" type="ORF">PH603_13760</name>
</gene>
<keyword evidence="3" id="KW-0288">FMN</keyword>
<evidence type="ECO:0000256" key="4">
    <source>
        <dbReference type="ARBA" id="ARBA00023002"/>
    </source>
</evidence>
<accession>A0AAE9XT21</accession>
<dbReference type="PANTHER" id="PTHR42747:SF4">
    <property type="entry name" value="BLR1330 PROTEIN"/>
    <property type="match status" value="1"/>
</dbReference>
<evidence type="ECO:0000256" key="1">
    <source>
        <dbReference type="ARBA" id="ARBA00009881"/>
    </source>
</evidence>
<evidence type="ECO:0000313" key="7">
    <source>
        <dbReference type="Proteomes" id="UP001217500"/>
    </source>
</evidence>
<dbReference type="PANTHER" id="PTHR42747">
    <property type="entry name" value="NITRONATE MONOOXYGENASE-RELATED"/>
    <property type="match status" value="1"/>
</dbReference>
<dbReference type="CDD" id="cd04730">
    <property type="entry name" value="NPD_like"/>
    <property type="match status" value="1"/>
</dbReference>
<name>A0AAE9XT21_9PROT</name>
<protein>
    <submittedName>
        <fullName evidence="6">Nitronate monooxygenase</fullName>
    </submittedName>
</protein>
<keyword evidence="5 6" id="KW-0503">Monooxygenase</keyword>
<keyword evidence="4" id="KW-0560">Oxidoreductase</keyword>
<dbReference type="AlphaFoldDB" id="A0AAE9XT21"/>
<organism evidence="6 7">
    <name type="scientific">Gimibacter soli</name>
    <dbReference type="NCBI Taxonomy" id="3024400"/>
    <lineage>
        <taxon>Bacteria</taxon>
        <taxon>Pseudomonadati</taxon>
        <taxon>Pseudomonadota</taxon>
        <taxon>Alphaproteobacteria</taxon>
        <taxon>Kordiimonadales</taxon>
        <taxon>Temperatibacteraceae</taxon>
        <taxon>Gimibacter</taxon>
    </lineage>
</organism>
<reference evidence="6" key="1">
    <citation type="submission" date="2023-01" db="EMBL/GenBank/DDBJ databases">
        <title>The genome sequence of Kordiimonadaceae bacterium 6D33.</title>
        <authorList>
            <person name="Liu Y."/>
        </authorList>
    </citation>
    <scope>NUCLEOTIDE SEQUENCE</scope>
    <source>
        <strain evidence="6">6D33</strain>
    </source>
</reference>
<dbReference type="SUPFAM" id="SSF51412">
    <property type="entry name" value="Inosine monophosphate dehydrogenase (IMPDH)"/>
    <property type="match status" value="1"/>
</dbReference>
<proteinExistence type="inferred from homology"/>
<comment type="similarity">
    <text evidence="1">Belongs to the nitronate monooxygenase family. NMO class I subfamily.</text>
</comment>
<dbReference type="GO" id="GO:0018580">
    <property type="term" value="F:nitronate monooxygenase activity"/>
    <property type="evidence" value="ECO:0007669"/>
    <property type="project" value="InterPro"/>
</dbReference>
<evidence type="ECO:0000256" key="5">
    <source>
        <dbReference type="ARBA" id="ARBA00023033"/>
    </source>
</evidence>
<dbReference type="KEGG" id="gso:PH603_13760"/>
<keyword evidence="7" id="KW-1185">Reference proteome</keyword>
<evidence type="ECO:0000256" key="2">
    <source>
        <dbReference type="ARBA" id="ARBA00022630"/>
    </source>
</evidence>
<dbReference type="InterPro" id="IPR013785">
    <property type="entry name" value="Aldolase_TIM"/>
</dbReference>
<dbReference type="InterPro" id="IPR004136">
    <property type="entry name" value="NMO"/>
</dbReference>
<dbReference type="Gene3D" id="3.20.20.70">
    <property type="entry name" value="Aldolase class I"/>
    <property type="match status" value="1"/>
</dbReference>
<dbReference type="Proteomes" id="UP001217500">
    <property type="component" value="Chromosome"/>
</dbReference>
<dbReference type="RefSeq" id="WP_289503112.1">
    <property type="nucleotide sequence ID" value="NZ_CP116805.1"/>
</dbReference>
<dbReference type="EMBL" id="CP116805">
    <property type="protein sequence ID" value="WCL53600.1"/>
    <property type="molecule type" value="Genomic_DNA"/>
</dbReference>
<keyword evidence="2" id="KW-0285">Flavoprotein</keyword>
<evidence type="ECO:0000313" key="6">
    <source>
        <dbReference type="EMBL" id="WCL53600.1"/>
    </source>
</evidence>
<sequence>MPLPAPLLANLRLPVIMAPLFVISNPAMVIAAAKAGIIGTFPTLNARSPEILEGWMEEIAAALGPDDAAWGANLILHRTNSRRDADLALILKHKPKLVITSVGDPAPVVEAVHDYGGVVFHDVLSFKHAAKAAAAGVDGLIAVCAGAGGHGGTISPFTFIPALKEKYGCTVIAAGAIGDGRAMRAAEMLGADASYMGTRFLASVECGIDPAYKQMMIDEDADGLLYTDKISGIPGYFLKESLKAAGRDPMTGLPAAEAASTDFKRPWLDIWSAGQGISAIHDAPTIAGIVDRLAGEYEAAAS</sequence>